<feature type="transmembrane region" description="Helical" evidence="6">
    <location>
        <begin position="271"/>
        <end position="298"/>
    </location>
</feature>
<sequence length="339" mass="37736">MELTAWQRFCNRILGRLIKKRARRDKELADNLVKGSMGIMPEVYLSTVIVTSFAILLICWGFVSLFFMPEIGVIAFWEGLQDPATINPCLDWEYWEPELIDKSKPGNGCPEYATRVFPVALQGLILALGGLIIPYAGFKLVRGGAKREADRRGAQIEKYLPYAASYTAAMAAANATPAKIFRSLATNSDIYGDVADDAGLIYRDVTLLGYDLITAIKMSVDRAASVWLTEFFQGMVGTLTAGGHLKLYFLNRAEHYMRENRTRLQQFLESIALLAESYIVVAVAMPLFLIVMLVIMFWVSGSGAQMSEGMLYGIVLGFIPMIHVAYAVLVYTSSKEQEM</sequence>
<keyword evidence="3 6" id="KW-0812">Transmembrane</keyword>
<evidence type="ECO:0000256" key="3">
    <source>
        <dbReference type="ARBA" id="ARBA00022692"/>
    </source>
</evidence>
<dbReference type="GO" id="GO:0005886">
    <property type="term" value="C:plasma membrane"/>
    <property type="evidence" value="ECO:0007669"/>
    <property type="project" value="UniProtKB-SubCell"/>
</dbReference>
<dbReference type="InterPro" id="IPR056569">
    <property type="entry name" value="ArlJ-like"/>
</dbReference>
<dbReference type="PANTHER" id="PTHR35402:SF1">
    <property type="entry name" value="TYPE II SECRETION SYSTEM PROTEIN GSPF DOMAIN-CONTAINING PROTEIN"/>
    <property type="match status" value="1"/>
</dbReference>
<evidence type="ECO:0000256" key="1">
    <source>
        <dbReference type="ARBA" id="ARBA00004651"/>
    </source>
</evidence>
<name>A0A1B1TF35_9ARCH</name>
<reference evidence="8" key="1">
    <citation type="submission" date="2014-11" db="EMBL/GenBank/DDBJ databases">
        <authorList>
            <person name="Zhu J."/>
            <person name="Qi W."/>
            <person name="Song R."/>
        </authorList>
    </citation>
    <scope>NUCLEOTIDE SEQUENCE</scope>
</reference>
<keyword evidence="5 6" id="KW-0472">Membrane</keyword>
<proteinExistence type="predicted"/>
<dbReference type="AlphaFoldDB" id="A0A1B1TF35"/>
<dbReference type="InterPro" id="IPR018076">
    <property type="entry name" value="T2SS_GspF_dom"/>
</dbReference>
<evidence type="ECO:0000259" key="7">
    <source>
        <dbReference type="Pfam" id="PF00482"/>
    </source>
</evidence>
<feature type="transmembrane region" description="Helical" evidence="6">
    <location>
        <begin position="119"/>
        <end position="138"/>
    </location>
</feature>
<feature type="transmembrane region" description="Helical" evidence="6">
    <location>
        <begin position="310"/>
        <end position="331"/>
    </location>
</feature>
<evidence type="ECO:0000256" key="2">
    <source>
        <dbReference type="ARBA" id="ARBA00022475"/>
    </source>
</evidence>
<feature type="transmembrane region" description="Helical" evidence="6">
    <location>
        <begin position="43"/>
        <end position="67"/>
    </location>
</feature>
<feature type="domain" description="Type II secretion system protein GspF" evidence="7">
    <location>
        <begin position="166"/>
        <end position="292"/>
    </location>
</feature>
<reference evidence="8" key="2">
    <citation type="journal article" date="2015" name="ISME J.">
        <title>A new class of marine Euryarchaeota group II from the Mediterranean deep chlorophyll maximum.</title>
        <authorList>
            <person name="Martin-Cuadrado A.B."/>
            <person name="Garcia-Heredia I."/>
            <person name="Molto A.G."/>
            <person name="Lopez-Ubeda R."/>
            <person name="Kimes N."/>
            <person name="Lopez-Garcia P."/>
            <person name="Moreira D."/>
            <person name="Rodriguez-Valera F."/>
        </authorList>
    </citation>
    <scope>NUCLEOTIDE SEQUENCE</scope>
</reference>
<evidence type="ECO:0000313" key="8">
    <source>
        <dbReference type="EMBL" id="ANV80896.1"/>
    </source>
</evidence>
<keyword evidence="2" id="KW-1003">Cell membrane</keyword>
<evidence type="ECO:0000256" key="6">
    <source>
        <dbReference type="SAM" id="Phobius"/>
    </source>
</evidence>
<evidence type="ECO:0000256" key="5">
    <source>
        <dbReference type="ARBA" id="ARBA00023136"/>
    </source>
</evidence>
<dbReference type="EMBL" id="KP211911">
    <property type="protein sequence ID" value="ANV80896.1"/>
    <property type="molecule type" value="Genomic_DNA"/>
</dbReference>
<organism evidence="8">
    <name type="scientific">uncultured Poseidoniia archaeon</name>
    <dbReference type="NCBI Taxonomy" id="1697135"/>
    <lineage>
        <taxon>Archaea</taxon>
        <taxon>Methanobacteriati</taxon>
        <taxon>Thermoplasmatota</taxon>
        <taxon>Candidatus Poseidoniia</taxon>
        <taxon>environmental samples</taxon>
    </lineage>
</organism>
<accession>A0A1B1TF35</accession>
<keyword evidence="4 6" id="KW-1133">Transmembrane helix</keyword>
<protein>
    <submittedName>
        <fullName evidence="8">Flp pilus assembly protein TadC</fullName>
    </submittedName>
</protein>
<evidence type="ECO:0000256" key="4">
    <source>
        <dbReference type="ARBA" id="ARBA00022989"/>
    </source>
</evidence>
<comment type="subcellular location">
    <subcellularLocation>
        <location evidence="1">Cell membrane</location>
        <topology evidence="1">Multi-pass membrane protein</topology>
    </subcellularLocation>
</comment>
<dbReference type="PANTHER" id="PTHR35402">
    <property type="entry name" value="INTEGRAL MEMBRANE PROTEIN-RELATED"/>
    <property type="match status" value="1"/>
</dbReference>
<dbReference type="Pfam" id="PF00482">
    <property type="entry name" value="T2SSF"/>
    <property type="match status" value="1"/>
</dbReference>